<protein>
    <submittedName>
        <fullName evidence="1">Uncharacterized protein</fullName>
    </submittedName>
</protein>
<evidence type="ECO:0000313" key="1">
    <source>
        <dbReference type="EMBL" id="TCP38983.1"/>
    </source>
</evidence>
<evidence type="ECO:0000313" key="2">
    <source>
        <dbReference type="Proteomes" id="UP000294835"/>
    </source>
</evidence>
<organism evidence="1 2">
    <name type="scientific">Rhodovulum marinum</name>
    <dbReference type="NCBI Taxonomy" id="320662"/>
    <lineage>
        <taxon>Bacteria</taxon>
        <taxon>Pseudomonadati</taxon>
        <taxon>Pseudomonadota</taxon>
        <taxon>Alphaproteobacteria</taxon>
        <taxon>Rhodobacterales</taxon>
        <taxon>Paracoccaceae</taxon>
        <taxon>Rhodovulum</taxon>
    </lineage>
</organism>
<proteinExistence type="predicted"/>
<dbReference type="AlphaFoldDB" id="A0A4R2PSR1"/>
<accession>A0A4R2PSR1</accession>
<name>A0A4R2PSR1_9RHOB</name>
<dbReference type="Proteomes" id="UP000294835">
    <property type="component" value="Unassembled WGS sequence"/>
</dbReference>
<gene>
    <name evidence="1" type="ORF">EV662_11524</name>
</gene>
<reference evidence="1 2" key="1">
    <citation type="submission" date="2019-03" db="EMBL/GenBank/DDBJ databases">
        <title>Genomic Encyclopedia of Type Strains, Phase IV (KMG-IV): sequencing the most valuable type-strain genomes for metagenomic binning, comparative biology and taxonomic classification.</title>
        <authorList>
            <person name="Goeker M."/>
        </authorList>
    </citation>
    <scope>NUCLEOTIDE SEQUENCE [LARGE SCALE GENOMIC DNA]</scope>
    <source>
        <strain evidence="1 2">DSM 18063</strain>
    </source>
</reference>
<comment type="caution">
    <text evidence="1">The sequence shown here is derived from an EMBL/GenBank/DDBJ whole genome shotgun (WGS) entry which is preliminary data.</text>
</comment>
<dbReference type="EMBL" id="SLXP01000015">
    <property type="protein sequence ID" value="TCP38983.1"/>
    <property type="molecule type" value="Genomic_DNA"/>
</dbReference>
<keyword evidence="2" id="KW-1185">Reference proteome</keyword>
<sequence length="88" mass="9891">MPKTLFTLRIPERRRTLPVFLCLRLSDEWAEPRPWTHGNQTLPYVGWHVTRRENGRLLTVLLGPLALLAAAPPAPKETTGPGTVQRGV</sequence>
<dbReference type="OrthoDB" id="7873703at2"/>
<dbReference type="RefSeq" id="WP_132465199.1">
    <property type="nucleotide sequence ID" value="NZ_SLXP01000015.1"/>
</dbReference>